<proteinExistence type="inferred from homology"/>
<dbReference type="InterPro" id="IPR001036">
    <property type="entry name" value="Acrflvin-R"/>
</dbReference>
<feature type="transmembrane region" description="Helical" evidence="8">
    <location>
        <begin position="35"/>
        <end position="53"/>
    </location>
</feature>
<name>A0A108UBZ6_9GAMM</name>
<sequence>MSTESRPTPPSPNPPALAQLGLLERILRFAIRQRWLMLALTLALIGLGVWSFGKLPIDATPDITNVQVQINTQAPGYSPLESEQRVTFPIETALAGLPKLDYTRSLSRYGLSQVTVVFKDGTDLYFARQQVAERLQQVKSQIPDGLEPELGPTATGLGEIFMYTVDADPKARKPDGSAYTATDLRTLQDWVIRPQLRNTPGVTEVNTIGGYARQIHITPDPARLRALNLTQRDLVAALAANNQNVGAGYIERNGEQFLVRVPGQIANLDAIGEIVLDRRDGVPIRVRDVASVGEGPELRSGAATQNGHEVVLGTVFMLVGSNSREVSQAAAAKLEAANASLPKGVSANAVYDRTSLVDRTIATVSKNLVEGALLVVVVLFLLLGNFRAALITAAVIPLAMLFTITGMVRGGVSGNLMSLGALDFGLIVDGAVIIIENCLRRFGEQQHLLGRQMTDDERHDLTASATAEVIRPSLFGLGIIAAVYLPIFALSGIEGKMFHPMAITVVLALTGAMLLSLTFVPAAVAIFLGGKVAEKENRAMAWIKRRYEPTLAWALRSRMIVVAGTAALVIFSGALAMRMGTEFVPSLDEGDVAVQAMRIPGTSLTQSVTMQKTMEQAFLAMPEVERVFSKIGTSEVASDPMPPSVADTFVMLKPRKQWPNPNKTKDALTEEIESIAGTLPGSNFEFTQPIQMRTNELISGVRADVAVKVYGDDLQQLLKVAQQIEAVAKQVPGAADVKTEQVTGLPMLSIEPDHRALSVYGLNPAAVQDTVATAVGGEVAGQLFEGDRRFDLVVRLPEALRQDPAALEDLPIPLPAAGADRDESSRDATWATGAPRTVPLREVATIRSVLGPNQINRENGKRRIVVTANVRDRDLGGFVGELRQRIDAQVKLPEGYWIGYGGTFEQLISASQRLAVVVPVTLVLIFALLFMAFGSAKDAAIVFSGVPLALTGGVIALALRGIPLSISAGVGFIALSGVAVLNGLVMIAFIRKLREQGDPLDNAIVDGALGRLRPVLMTALVASLGFIPMAFNVGAGSEVQRPLATVVIGGIVSSTLLTLLVLPVLYRWLHRNDAQERELESRPASDAATQASPAH</sequence>
<comment type="subcellular location">
    <subcellularLocation>
        <location evidence="1">Cell membrane</location>
        <topology evidence="1">Multi-pass membrane protein</topology>
    </subcellularLocation>
</comment>
<dbReference type="Pfam" id="PF00873">
    <property type="entry name" value="ACR_tran"/>
    <property type="match status" value="1"/>
</dbReference>
<evidence type="ECO:0000256" key="4">
    <source>
        <dbReference type="ARBA" id="ARBA00022475"/>
    </source>
</evidence>
<dbReference type="NCBIfam" id="TIGR00914">
    <property type="entry name" value="2A0601"/>
    <property type="match status" value="1"/>
</dbReference>
<dbReference type="Gene3D" id="3.30.2090.10">
    <property type="entry name" value="Multidrug efflux transporter AcrB TolC docking domain, DN and DC subdomains"/>
    <property type="match status" value="2"/>
</dbReference>
<evidence type="ECO:0000313" key="9">
    <source>
        <dbReference type="EMBL" id="KWS06259.1"/>
    </source>
</evidence>
<dbReference type="Gene3D" id="3.30.70.1430">
    <property type="entry name" value="Multidrug efflux transporter AcrB pore domain"/>
    <property type="match status" value="2"/>
</dbReference>
<feature type="transmembrane region" description="Helical" evidence="8">
    <location>
        <begin position="390"/>
        <end position="410"/>
    </location>
</feature>
<feature type="transmembrane region" description="Helical" evidence="8">
    <location>
        <begin position="968"/>
        <end position="990"/>
    </location>
</feature>
<keyword evidence="10" id="KW-1185">Reference proteome</keyword>
<feature type="transmembrane region" description="Helical" evidence="8">
    <location>
        <begin position="1011"/>
        <end position="1031"/>
    </location>
</feature>
<evidence type="ECO:0000256" key="6">
    <source>
        <dbReference type="ARBA" id="ARBA00022989"/>
    </source>
</evidence>
<dbReference type="SUPFAM" id="SSF82693">
    <property type="entry name" value="Multidrug efflux transporter AcrB pore domain, PN1, PN2, PC1 and PC2 subdomains"/>
    <property type="match status" value="3"/>
</dbReference>
<evidence type="ECO:0000256" key="8">
    <source>
        <dbReference type="SAM" id="Phobius"/>
    </source>
</evidence>
<evidence type="ECO:0000256" key="7">
    <source>
        <dbReference type="ARBA" id="ARBA00023136"/>
    </source>
</evidence>
<dbReference type="PRINTS" id="PR00702">
    <property type="entry name" value="ACRIFLAVINRP"/>
</dbReference>
<evidence type="ECO:0000256" key="5">
    <source>
        <dbReference type="ARBA" id="ARBA00022692"/>
    </source>
</evidence>
<dbReference type="SUPFAM" id="SSF82866">
    <property type="entry name" value="Multidrug efflux transporter AcrB transmembrane domain"/>
    <property type="match status" value="2"/>
</dbReference>
<keyword evidence="6 8" id="KW-1133">Transmembrane helix</keyword>
<comment type="similarity">
    <text evidence="2">Belongs to the resistance-nodulation-cell division (RND) (TC 2.A.6) family.</text>
</comment>
<accession>A0A108UBZ6</accession>
<dbReference type="PANTHER" id="PTHR32063">
    <property type="match status" value="1"/>
</dbReference>
<feature type="transmembrane region" description="Helical" evidence="8">
    <location>
        <begin position="551"/>
        <end position="577"/>
    </location>
</feature>
<dbReference type="InterPro" id="IPR027463">
    <property type="entry name" value="AcrB_DN_DC_subdom"/>
</dbReference>
<dbReference type="EMBL" id="JAJA02000001">
    <property type="protein sequence ID" value="KWS06259.1"/>
    <property type="molecule type" value="Genomic_DNA"/>
</dbReference>
<protein>
    <submittedName>
        <fullName evidence="9">Cobalt-zinc-cadmium resistance protein CzcA</fullName>
    </submittedName>
</protein>
<dbReference type="Gene3D" id="3.30.70.1440">
    <property type="entry name" value="Multidrug efflux transporter AcrB pore domain"/>
    <property type="match status" value="1"/>
</dbReference>
<feature type="transmembrane region" description="Helical" evidence="8">
    <location>
        <begin position="1043"/>
        <end position="1069"/>
    </location>
</feature>
<dbReference type="AlphaFoldDB" id="A0A108UBZ6"/>
<dbReference type="GO" id="GO:0008324">
    <property type="term" value="F:monoatomic cation transmembrane transporter activity"/>
    <property type="evidence" value="ECO:0007669"/>
    <property type="project" value="InterPro"/>
</dbReference>
<dbReference type="GO" id="GO:0042910">
    <property type="term" value="F:xenobiotic transmembrane transporter activity"/>
    <property type="evidence" value="ECO:0007669"/>
    <property type="project" value="TreeGrafter"/>
</dbReference>
<keyword evidence="4" id="KW-1003">Cell membrane</keyword>
<dbReference type="Proteomes" id="UP000023435">
    <property type="component" value="Unassembled WGS sequence"/>
</dbReference>
<evidence type="ECO:0000256" key="3">
    <source>
        <dbReference type="ARBA" id="ARBA00022448"/>
    </source>
</evidence>
<feature type="transmembrane region" description="Helical" evidence="8">
    <location>
        <begin position="505"/>
        <end position="530"/>
    </location>
</feature>
<feature type="transmembrane region" description="Helical" evidence="8">
    <location>
        <begin position="940"/>
        <end position="962"/>
    </location>
</feature>
<keyword evidence="3" id="KW-0813">Transport</keyword>
<dbReference type="Gene3D" id="1.20.1640.10">
    <property type="entry name" value="Multidrug efflux transporter AcrB transmembrane domain"/>
    <property type="match status" value="2"/>
</dbReference>
<dbReference type="GO" id="GO:0005886">
    <property type="term" value="C:plasma membrane"/>
    <property type="evidence" value="ECO:0007669"/>
    <property type="project" value="UniProtKB-SubCell"/>
</dbReference>
<comment type="caution">
    <text evidence="9">The sequence shown here is derived from an EMBL/GenBank/DDBJ whole genome shotgun (WGS) entry which is preliminary data.</text>
</comment>
<keyword evidence="7 8" id="KW-0472">Membrane</keyword>
<feature type="transmembrane region" description="Helical" evidence="8">
    <location>
        <begin position="416"/>
        <end position="435"/>
    </location>
</feature>
<evidence type="ECO:0000256" key="2">
    <source>
        <dbReference type="ARBA" id="ARBA00010942"/>
    </source>
</evidence>
<keyword evidence="5 8" id="KW-0812">Transmembrane</keyword>
<dbReference type="InterPro" id="IPR004763">
    <property type="entry name" value="CusA-like"/>
</dbReference>
<dbReference type="Gene3D" id="3.30.70.1320">
    <property type="entry name" value="Multidrug efflux transporter AcrB pore domain like"/>
    <property type="match status" value="1"/>
</dbReference>
<dbReference type="SUPFAM" id="SSF82714">
    <property type="entry name" value="Multidrug efflux transporter AcrB TolC docking domain, DN and DC subdomains"/>
    <property type="match status" value="2"/>
</dbReference>
<organism evidence="9 10">
    <name type="scientific">Lysobacter capsici AZ78</name>
    <dbReference type="NCBI Taxonomy" id="1444315"/>
    <lineage>
        <taxon>Bacteria</taxon>
        <taxon>Pseudomonadati</taxon>
        <taxon>Pseudomonadota</taxon>
        <taxon>Gammaproteobacteria</taxon>
        <taxon>Lysobacterales</taxon>
        <taxon>Lysobacteraceae</taxon>
        <taxon>Lysobacter</taxon>
    </lineage>
</organism>
<feature type="transmembrane region" description="Helical" evidence="8">
    <location>
        <begin position="364"/>
        <end position="383"/>
    </location>
</feature>
<dbReference type="PANTHER" id="PTHR32063:SF24">
    <property type="entry name" value="CATION EFFLUX SYSTEM (ACRB_ACRD_ACRF FAMILY)"/>
    <property type="match status" value="1"/>
</dbReference>
<gene>
    <name evidence="9" type="ORF">AZ78_3814</name>
</gene>
<evidence type="ECO:0000256" key="1">
    <source>
        <dbReference type="ARBA" id="ARBA00004651"/>
    </source>
</evidence>
<reference evidence="9 10" key="1">
    <citation type="journal article" date="2014" name="Genome Announc.">
        <title>Draft Genome Sequence of Lysobacter capsici AZ78, a Bacterium Antagonistic to Plant-Pathogenic Oomycetes.</title>
        <authorList>
            <person name="Puopolo G."/>
            <person name="Sonego P."/>
            <person name="Engelen K."/>
            <person name="Pertot I."/>
        </authorList>
    </citation>
    <scope>NUCLEOTIDE SEQUENCE [LARGE SCALE GENOMIC DNA]</scope>
    <source>
        <strain evidence="9 10">AZ78</strain>
    </source>
</reference>
<feature type="transmembrane region" description="Helical" evidence="8">
    <location>
        <begin position="914"/>
        <end position="933"/>
    </location>
</feature>
<evidence type="ECO:0000313" key="10">
    <source>
        <dbReference type="Proteomes" id="UP000023435"/>
    </source>
</evidence>
<feature type="transmembrane region" description="Helical" evidence="8">
    <location>
        <begin position="474"/>
        <end position="493"/>
    </location>
</feature>